<dbReference type="AlphaFoldDB" id="A0A1Q8TFX6"/>
<feature type="transmembrane region" description="Helical" evidence="1">
    <location>
        <begin position="12"/>
        <end position="32"/>
    </location>
</feature>
<evidence type="ECO:0000313" key="2">
    <source>
        <dbReference type="EMBL" id="OLO12599.1"/>
    </source>
</evidence>
<dbReference type="RefSeq" id="WP_075368240.1">
    <property type="nucleotide sequence ID" value="NZ_MSDQ01000006.1"/>
</dbReference>
<gene>
    <name evidence="2" type="ORF">BTW10_03815</name>
</gene>
<dbReference type="EMBL" id="MSDQ01000006">
    <property type="protein sequence ID" value="OLO12599.1"/>
    <property type="molecule type" value="Genomic_DNA"/>
</dbReference>
<reference evidence="2 3" key="1">
    <citation type="submission" date="2016-12" db="EMBL/GenBank/DDBJ databases">
        <title>Draft genome sequences of strains Salinicola socius SMB35, Salinicola sp. MH3R3-1 and Chromohalobacter sp. SMB17 from the Verkhnekamsk potash mining region of Russia.</title>
        <authorList>
            <person name="Mavrodi D.V."/>
            <person name="Olsson B.E."/>
            <person name="Korsakova E.S."/>
            <person name="Pyankova A."/>
            <person name="Mavrodi O.V."/>
            <person name="Plotnikova E.G."/>
        </authorList>
    </citation>
    <scope>NUCLEOTIDE SEQUENCE [LARGE SCALE GENOMIC DNA]</scope>
    <source>
        <strain evidence="2 3">SMB17</strain>
    </source>
</reference>
<sequence length="170" mass="18880">MTFDPVLTPSTLIAVVALVSSIASLSVSVWFWKKSFRPIVTAMVKTHQAGNKAIAYDLQIANSGSLPARNIRLSINMSEIESALGRDATPENKARWLCCFEEKHIIRVLQNTQETTCSFGTSMADDGGFWRYGSCFPITITYEGWFGKKYSGQQEIQVTDSVSFTGFSWS</sequence>
<protein>
    <submittedName>
        <fullName evidence="2">Uncharacterized protein</fullName>
    </submittedName>
</protein>
<evidence type="ECO:0000256" key="1">
    <source>
        <dbReference type="SAM" id="Phobius"/>
    </source>
</evidence>
<keyword evidence="1" id="KW-0472">Membrane</keyword>
<keyword evidence="1" id="KW-1133">Transmembrane helix</keyword>
<evidence type="ECO:0000313" key="3">
    <source>
        <dbReference type="Proteomes" id="UP000186806"/>
    </source>
</evidence>
<dbReference type="Proteomes" id="UP000186806">
    <property type="component" value="Unassembled WGS sequence"/>
</dbReference>
<name>A0A1Q8TFX6_9GAMM</name>
<keyword evidence="3" id="KW-1185">Reference proteome</keyword>
<proteinExistence type="predicted"/>
<organism evidence="2 3">
    <name type="scientific">Chromohalobacter japonicus</name>
    <dbReference type="NCBI Taxonomy" id="223900"/>
    <lineage>
        <taxon>Bacteria</taxon>
        <taxon>Pseudomonadati</taxon>
        <taxon>Pseudomonadota</taxon>
        <taxon>Gammaproteobacteria</taxon>
        <taxon>Oceanospirillales</taxon>
        <taxon>Halomonadaceae</taxon>
        <taxon>Chromohalobacter</taxon>
    </lineage>
</organism>
<comment type="caution">
    <text evidence="2">The sequence shown here is derived from an EMBL/GenBank/DDBJ whole genome shotgun (WGS) entry which is preliminary data.</text>
</comment>
<accession>A0A1Q8TFX6</accession>
<keyword evidence="1" id="KW-0812">Transmembrane</keyword>